<evidence type="ECO:0000259" key="3">
    <source>
        <dbReference type="SMART" id="SM01027"/>
    </source>
</evidence>
<organism evidence="4 5">
    <name type="scientific">Marinomonas communis</name>
    <dbReference type="NCBI Taxonomy" id="28254"/>
    <lineage>
        <taxon>Bacteria</taxon>
        <taxon>Pseudomonadati</taxon>
        <taxon>Pseudomonadota</taxon>
        <taxon>Gammaproteobacteria</taxon>
        <taxon>Oceanospirillales</taxon>
        <taxon>Oceanospirillaceae</taxon>
        <taxon>Marinomonas</taxon>
    </lineage>
</organism>
<dbReference type="CDD" id="cd16295">
    <property type="entry name" value="TTHA0252-CPSF-like_MBL-fold"/>
    <property type="match status" value="1"/>
</dbReference>
<dbReference type="InterPro" id="IPR036866">
    <property type="entry name" value="RibonucZ/Hydroxyglut_hydro"/>
</dbReference>
<dbReference type="OrthoDB" id="9803916at2"/>
<dbReference type="InterPro" id="IPR050698">
    <property type="entry name" value="MBL"/>
</dbReference>
<comment type="caution">
    <text evidence="4">The sequence shown here is derived from an EMBL/GenBank/DDBJ whole genome shotgun (WGS) entry which is preliminary data.</text>
</comment>
<dbReference type="Pfam" id="PF07521">
    <property type="entry name" value="RMMBL"/>
    <property type="match status" value="1"/>
</dbReference>
<evidence type="ECO:0000259" key="2">
    <source>
        <dbReference type="SMART" id="SM00849"/>
    </source>
</evidence>
<feature type="domain" description="Metallo-beta-lactamase" evidence="2">
    <location>
        <begin position="14"/>
        <end position="244"/>
    </location>
</feature>
<dbReference type="PANTHER" id="PTHR11203:SF37">
    <property type="entry name" value="INTEGRATOR COMPLEX SUBUNIT 11"/>
    <property type="match status" value="1"/>
</dbReference>
<reference evidence="4 5" key="1">
    <citation type="submission" date="2019-03" db="EMBL/GenBank/DDBJ databases">
        <title>Genomic Encyclopedia of Type Strains, Phase IV (KMG-IV): sequencing the most valuable type-strain genomes for metagenomic binning, comparative biology and taxonomic classification.</title>
        <authorList>
            <person name="Goeker M."/>
        </authorList>
    </citation>
    <scope>NUCLEOTIDE SEQUENCE [LARGE SCALE GENOMIC DNA]</scope>
    <source>
        <strain evidence="4 5">DSM 5604</strain>
    </source>
</reference>
<dbReference type="InterPro" id="IPR001279">
    <property type="entry name" value="Metallo-B-lactamas"/>
</dbReference>
<dbReference type="InterPro" id="IPR022712">
    <property type="entry name" value="Beta_Casp"/>
</dbReference>
<dbReference type="PANTHER" id="PTHR11203">
    <property type="entry name" value="CLEAVAGE AND POLYADENYLATION SPECIFICITY FACTOR FAMILY MEMBER"/>
    <property type="match status" value="1"/>
</dbReference>
<proteinExistence type="predicted"/>
<dbReference type="SMART" id="SM01027">
    <property type="entry name" value="Beta-Casp"/>
    <property type="match status" value="1"/>
</dbReference>
<sequence length="474" mass="52693">MYEIKHHGAKDGVTGSCHELIINDDNSVLVDCGLFQGAEASDRGASSAQLEIEFDIRNVRALIVTHVHIDHVGRIPYLLAAGFNGPIVCSRPSAKLLPLVIEDALKVGVTRNRQIIDACLDRLAAQIVPLDYKAWFELPFSTPSHRCHVKLSPAGHILGSAYATFRLEPEQAGKSWDVVFSGDLGAPYAPLLAAPKSPYKADQLVLESTYGDKDHEDRHHRRQRLQDSMEKALADGGVVLIPAFSIGRTQELLYEIESIIHDHAEQTVSHTATKQALSWQDIDIIIDSPLASQFTEVYRDLKPYWDKEAIERVKSGRHPLSFEQLTTIDSHDLHEQTVAYLAKQKRPAVVIAASGMCAGGRIVNYLKALLGYQRNDVIFVGYQAQGTPGREILTYHDKDNGYVILDGERYPMRAQIWQIGGYSAHAGQTDLVHFVSRMRYPPSKIHLVHGEHEAKQALAQALQTQCPEVGEIVR</sequence>
<dbReference type="InterPro" id="IPR011108">
    <property type="entry name" value="RMMBL"/>
</dbReference>
<feature type="domain" description="Beta-Casp" evidence="3">
    <location>
        <begin position="249"/>
        <end position="392"/>
    </location>
</feature>
<dbReference type="SUPFAM" id="SSF56281">
    <property type="entry name" value="Metallo-hydrolase/oxidoreductase"/>
    <property type="match status" value="1"/>
</dbReference>
<evidence type="ECO:0000313" key="5">
    <source>
        <dbReference type="Proteomes" id="UP000295729"/>
    </source>
</evidence>
<protein>
    <submittedName>
        <fullName evidence="4">Metallo-beta-lactamase family protein</fullName>
    </submittedName>
</protein>
<keyword evidence="5" id="KW-1185">Reference proteome</keyword>
<dbReference type="GO" id="GO:0016787">
    <property type="term" value="F:hydrolase activity"/>
    <property type="evidence" value="ECO:0007669"/>
    <property type="project" value="UniProtKB-KW"/>
</dbReference>
<accession>A0A4R6X2D7</accession>
<dbReference type="AlphaFoldDB" id="A0A4R6X2D7"/>
<dbReference type="RefSeq" id="WP_133562096.1">
    <property type="nucleotide sequence ID" value="NZ_SNZA01000003.1"/>
</dbReference>
<evidence type="ECO:0000256" key="1">
    <source>
        <dbReference type="ARBA" id="ARBA00022801"/>
    </source>
</evidence>
<dbReference type="Pfam" id="PF10996">
    <property type="entry name" value="Beta-Casp"/>
    <property type="match status" value="1"/>
</dbReference>
<gene>
    <name evidence="4" type="ORF">C8D85_1938</name>
</gene>
<dbReference type="Gene3D" id="3.40.50.10890">
    <property type="match status" value="1"/>
</dbReference>
<dbReference type="Gene3D" id="3.60.15.10">
    <property type="entry name" value="Ribonuclease Z/Hydroxyacylglutathione hydrolase-like"/>
    <property type="match status" value="1"/>
</dbReference>
<dbReference type="SMART" id="SM00849">
    <property type="entry name" value="Lactamase_B"/>
    <property type="match status" value="1"/>
</dbReference>
<evidence type="ECO:0000313" key="4">
    <source>
        <dbReference type="EMBL" id="TDR13065.1"/>
    </source>
</evidence>
<name>A0A4R6X2D7_9GAMM</name>
<dbReference type="GO" id="GO:0004521">
    <property type="term" value="F:RNA endonuclease activity"/>
    <property type="evidence" value="ECO:0007669"/>
    <property type="project" value="TreeGrafter"/>
</dbReference>
<dbReference type="Pfam" id="PF00753">
    <property type="entry name" value="Lactamase_B"/>
    <property type="match status" value="1"/>
</dbReference>
<dbReference type="EMBL" id="SNZA01000003">
    <property type="protein sequence ID" value="TDR13065.1"/>
    <property type="molecule type" value="Genomic_DNA"/>
</dbReference>
<keyword evidence="1" id="KW-0378">Hydrolase</keyword>
<dbReference type="Proteomes" id="UP000295729">
    <property type="component" value="Unassembled WGS sequence"/>
</dbReference>